<evidence type="ECO:0000256" key="2">
    <source>
        <dbReference type="ARBA" id="ARBA00022612"/>
    </source>
</evidence>
<keyword evidence="5" id="KW-0812">Transmembrane</keyword>
<keyword evidence="1" id="KW-1245">Viral tail assembly</keyword>
<keyword evidence="5" id="KW-1133">Transmembrane helix</keyword>
<reference evidence="7" key="1">
    <citation type="submission" date="2020-04" db="EMBL/GenBank/DDBJ databases">
        <authorList>
            <person name="Chiriac C."/>
            <person name="Salcher M."/>
            <person name="Ghai R."/>
            <person name="Kavagutti S V."/>
        </authorList>
    </citation>
    <scope>NUCLEOTIDE SEQUENCE</scope>
</reference>
<sequence>MAQSVGSLNVELSADASKLKQGVAQAVKTIDQLGQKFDEVGQDATAGMAKAERAVTKVAQETKQSLTKVENAYQKAAYGVDDFALAYHEMARKVAADSKKITNAAEGASRVGNKFTDMGSKMTSVGSKMSMALTAPMLLAGGQAIKTANDFDFSMQSIVAMVGLSEDKVHDMGVAAREMAREYGGSAVQAADALYFVASAGIDGATAMQVLEQSLKASAIGMGDTSIIADTVSSALNAYGIENLSAAQATDLMVASVREGKMEADALAGALPRVLPIASAMGVSFNEVGAAFAAMSRNGTDASEAATQIRGILSSLLQPTKQAEETMNGLGLSSAGLRKQIEEKGLLSALQTLTTAFGDNDEAQAAVFGNVRALTGIMSMFGEATDSTTKIFANLTDNTGDADKAFEAMSKTGAFKMKQVMAEMKDAFISLGQVLVPIVVPALKMLATAFEKIMTAINALPNFMKTIIVVLAGLVAVGGPLLIMLGSLAKAWVALKAAMATEAFASAMAQFAAAGPIIAGVAVAVVAVAAVWYTFSQNAKEAKERQERLTDAFKAAGEPTAVLHDEVKGLVDEYIKLQGALPATANAAANVATAFATAESVTLGINDEISNLNLTMEQVGAVVSTGTDAFGDLGDVLLGLSYDQLVQTGDAAIGVSTALQTAADAGTPFAGAMLEAVKAGEMTGNQVKDLLYNLDDLSNAFDDNREALDTENKKLLQSADTALYFSSILGTEMYNAILGSGAAMAAAAGRTDIYTFTLQELQNKAVSVTAAQDAFLGGLAGVFPQAVTVAGNKVAELADIYAELAKESDKGTVAQDAFLAKIGLLDEMLANELVVSTQDAIDKNIKLADTLGDSEGSALDLSSAYRNQAKEITTLLLKTAQYGGSNKDAMQSVALMVLRLGDAARAAGYTDEEVRGLIDSMGILDGLEAEFGVNFAINTADLDKQIANVQAAIGNMLWAAGAATGDTTMRLSKTLADLKAIRSAISTPSGGGKGGGGGGGGTKTQAPNDLAAVVENMVNDIAGYANELMSTDFRDALLYGSSKEIAKALQATLDEAVRLGLDKLPQFAGFVDKVKEQFARLGNMADVRDVLTTQLADATKALEAFKSTLEEAQIAAGKFDSTITGSTAPSNTLLDQALEAQRKYDELFSKSESLKQQQSDLAKSVSDSVIQPITAKNPLGNARKMLEEATKFRDNLTSLRDAGFGSDIIGQVAQAGVLEGNKIAKSLLSMSAGDISELLNVRSQISAIATESGALVGEVVFGADITGAESALATQNALVRQLFTDAVAQAQAQFDQQQTLVNGLETSLDSVNTQMAALVTAIQVDLHDTMFTFLAGFQGGIDKLSTPVAASVYSNFTPGQQTNLADGALANGGAIVGGIYLPPGIDFSGFHSQGGIAMKPSIGVIGESGPEAIIPLSQMNNYGGGGDTYVTVNVNGSVTSERNLVEAVRVGLLKIQKSGRTTTI</sequence>
<name>A0A6J5NEG3_9CAUD</name>
<feature type="coiled-coil region" evidence="3">
    <location>
        <begin position="1095"/>
        <end position="1157"/>
    </location>
</feature>
<evidence type="ECO:0000256" key="5">
    <source>
        <dbReference type="SAM" id="Phobius"/>
    </source>
</evidence>
<dbReference type="PANTHER" id="PTHR37813:SF1">
    <property type="entry name" value="FELS-2 PROPHAGE PROTEIN"/>
    <property type="match status" value="1"/>
</dbReference>
<feature type="transmembrane region" description="Helical" evidence="5">
    <location>
        <begin position="467"/>
        <end position="495"/>
    </location>
</feature>
<keyword evidence="5" id="KW-0472">Membrane</keyword>
<keyword evidence="3" id="KW-0175">Coiled coil</keyword>
<evidence type="ECO:0000256" key="4">
    <source>
        <dbReference type="SAM" id="MobiDB-lite"/>
    </source>
</evidence>
<protein>
    <submittedName>
        <fullName evidence="7">Phage tail tape measure protein</fullName>
    </submittedName>
</protein>
<feature type="transmembrane region" description="Helical" evidence="5">
    <location>
        <begin position="507"/>
        <end position="535"/>
    </location>
</feature>
<dbReference type="EMBL" id="LR796640">
    <property type="protein sequence ID" value="CAB4156196.1"/>
    <property type="molecule type" value="Genomic_DNA"/>
</dbReference>
<evidence type="ECO:0000313" key="7">
    <source>
        <dbReference type="EMBL" id="CAB4156196.1"/>
    </source>
</evidence>
<organism evidence="7">
    <name type="scientific">uncultured Caudovirales phage</name>
    <dbReference type="NCBI Taxonomy" id="2100421"/>
    <lineage>
        <taxon>Viruses</taxon>
        <taxon>Duplodnaviria</taxon>
        <taxon>Heunggongvirae</taxon>
        <taxon>Uroviricota</taxon>
        <taxon>Caudoviricetes</taxon>
        <taxon>Peduoviridae</taxon>
        <taxon>Maltschvirus</taxon>
        <taxon>Maltschvirus maltsch</taxon>
    </lineage>
</organism>
<keyword evidence="2" id="KW-1188">Viral release from host cell</keyword>
<feature type="domain" description="Phage tail tape measure protein" evidence="6">
    <location>
        <begin position="177"/>
        <end position="367"/>
    </location>
</feature>
<proteinExistence type="predicted"/>
<evidence type="ECO:0000256" key="1">
    <source>
        <dbReference type="ARBA" id="ARBA00022465"/>
    </source>
</evidence>
<feature type="compositionally biased region" description="Gly residues" evidence="4">
    <location>
        <begin position="989"/>
        <end position="1002"/>
    </location>
</feature>
<dbReference type="GO" id="GO:0098003">
    <property type="term" value="P:viral tail assembly"/>
    <property type="evidence" value="ECO:0007669"/>
    <property type="project" value="UniProtKB-KW"/>
</dbReference>
<dbReference type="NCBIfam" id="TIGR01760">
    <property type="entry name" value="tape_meas_TP901"/>
    <property type="match status" value="1"/>
</dbReference>
<dbReference type="PANTHER" id="PTHR37813">
    <property type="entry name" value="FELS-2 PROPHAGE PROTEIN"/>
    <property type="match status" value="1"/>
</dbReference>
<dbReference type="Pfam" id="PF10145">
    <property type="entry name" value="PhageMin_Tail"/>
    <property type="match status" value="1"/>
</dbReference>
<accession>A0A6J5NEG3</accession>
<feature type="region of interest" description="Disordered" evidence="4">
    <location>
        <begin position="986"/>
        <end position="1005"/>
    </location>
</feature>
<dbReference type="InterPro" id="IPR010090">
    <property type="entry name" value="Phage_tape_meas"/>
</dbReference>
<gene>
    <name evidence="7" type="ORF">UFOVP665_48</name>
</gene>
<evidence type="ECO:0000256" key="3">
    <source>
        <dbReference type="SAM" id="Coils"/>
    </source>
</evidence>
<evidence type="ECO:0000259" key="6">
    <source>
        <dbReference type="Pfam" id="PF10145"/>
    </source>
</evidence>